<keyword evidence="1" id="KW-0175">Coiled coil</keyword>
<evidence type="ECO:0000313" key="2">
    <source>
        <dbReference type="Proteomes" id="UP000887577"/>
    </source>
</evidence>
<sequence length="414" mass="47354">MPGISNRRKKLKESVSKVQELKRAARNVTTAESNLNVVEPAKVDGRTKLKPGRKKAKKEEISCAVTRRIASVFKLEEKEKEKARERTINASEKLAELQKNVKKAAKKRRKINEKINMNIKIKKIEERTTELEEAIASANSDEPSTSSNDLLSNDTEDVMTFKTNSKRSEWPTIKSEDIVLRTIDTILADAEQVIHNNCQPRTHGSVFNYPLLRNIEITHFVPPPVHILISLVTVIIEWIRKIKSNNYTPLEEFLSKTGAKLHFPAKTYNGNECRKILSHFRQGNPKRILYDGYGKELFEAAANIELFSVARPLLNDEIQSLESFINLIFNLVKDYGQDALKFFLNKTKIHMLKEHVVPFVRMFGSWGIFSEQSVESIHHIRNVLDDRVPGAGPDIGLKRNNLFLKNQVVALRYC</sequence>
<organism evidence="2 3">
    <name type="scientific">Panagrolaimus superbus</name>
    <dbReference type="NCBI Taxonomy" id="310955"/>
    <lineage>
        <taxon>Eukaryota</taxon>
        <taxon>Metazoa</taxon>
        <taxon>Ecdysozoa</taxon>
        <taxon>Nematoda</taxon>
        <taxon>Chromadorea</taxon>
        <taxon>Rhabditida</taxon>
        <taxon>Tylenchina</taxon>
        <taxon>Panagrolaimomorpha</taxon>
        <taxon>Panagrolaimoidea</taxon>
        <taxon>Panagrolaimidae</taxon>
        <taxon>Panagrolaimus</taxon>
    </lineage>
</organism>
<evidence type="ECO:0000313" key="3">
    <source>
        <dbReference type="WBParaSite" id="PSU_v2.g12781.t1"/>
    </source>
</evidence>
<protein>
    <submittedName>
        <fullName evidence="3">Uncharacterized protein</fullName>
    </submittedName>
</protein>
<keyword evidence="2" id="KW-1185">Reference proteome</keyword>
<feature type="coiled-coil region" evidence="1">
    <location>
        <begin position="80"/>
        <end position="141"/>
    </location>
</feature>
<proteinExistence type="predicted"/>
<dbReference type="WBParaSite" id="PSU_v2.g12781.t1">
    <property type="protein sequence ID" value="PSU_v2.g12781.t1"/>
    <property type="gene ID" value="PSU_v2.g12781"/>
</dbReference>
<dbReference type="AlphaFoldDB" id="A0A914Y0P1"/>
<dbReference type="Proteomes" id="UP000887577">
    <property type="component" value="Unplaced"/>
</dbReference>
<name>A0A914Y0P1_9BILA</name>
<accession>A0A914Y0P1</accession>
<evidence type="ECO:0000256" key="1">
    <source>
        <dbReference type="SAM" id="Coils"/>
    </source>
</evidence>
<reference evidence="3" key="1">
    <citation type="submission" date="2022-11" db="UniProtKB">
        <authorList>
            <consortium name="WormBaseParasite"/>
        </authorList>
    </citation>
    <scope>IDENTIFICATION</scope>
</reference>